<organism evidence="1 2">
    <name type="scientific">Arachis duranensis</name>
    <name type="common">Wild peanut</name>
    <dbReference type="NCBI Taxonomy" id="130453"/>
    <lineage>
        <taxon>Eukaryota</taxon>
        <taxon>Viridiplantae</taxon>
        <taxon>Streptophyta</taxon>
        <taxon>Embryophyta</taxon>
        <taxon>Tracheophyta</taxon>
        <taxon>Spermatophyta</taxon>
        <taxon>Magnoliopsida</taxon>
        <taxon>eudicotyledons</taxon>
        <taxon>Gunneridae</taxon>
        <taxon>Pentapetalae</taxon>
        <taxon>rosids</taxon>
        <taxon>fabids</taxon>
        <taxon>Fabales</taxon>
        <taxon>Fabaceae</taxon>
        <taxon>Papilionoideae</taxon>
        <taxon>50 kb inversion clade</taxon>
        <taxon>dalbergioids sensu lato</taxon>
        <taxon>Dalbergieae</taxon>
        <taxon>Pterocarpus clade</taxon>
        <taxon>Arachis</taxon>
    </lineage>
</organism>
<sequence length="108" mass="12196">MSPALRLPRLHRGFSLLRGSVRRFVVTVVAFSPSCASSTLSDWLVVSVFCLICSIRQVRELQWRMTSSSSKAEDLWKWNVAMVEMFSQAKTGYADEGVCMQFSLIGQE</sequence>
<dbReference type="KEGG" id="adu:107484371"/>
<accession>A0A6P4D2R5</accession>
<dbReference type="Proteomes" id="UP000515211">
    <property type="component" value="Chromosome 4"/>
</dbReference>
<reference evidence="1" key="1">
    <citation type="journal article" date="2016" name="Nat. Genet.">
        <title>The genome sequences of Arachis duranensis and Arachis ipaensis, the diploid ancestors of cultivated peanut.</title>
        <authorList>
            <person name="Bertioli D.J."/>
            <person name="Cannon S.B."/>
            <person name="Froenicke L."/>
            <person name="Huang G."/>
            <person name="Farmer A.D."/>
            <person name="Cannon E.K."/>
            <person name="Liu X."/>
            <person name="Gao D."/>
            <person name="Clevenger J."/>
            <person name="Dash S."/>
            <person name="Ren L."/>
            <person name="Moretzsohn M.C."/>
            <person name="Shirasawa K."/>
            <person name="Huang W."/>
            <person name="Vidigal B."/>
            <person name="Abernathy B."/>
            <person name="Chu Y."/>
            <person name="Niederhuth C.E."/>
            <person name="Umale P."/>
            <person name="Araujo A.C."/>
            <person name="Kozik A."/>
            <person name="Kim K.D."/>
            <person name="Burow M.D."/>
            <person name="Varshney R.K."/>
            <person name="Wang X."/>
            <person name="Zhang X."/>
            <person name="Barkley N."/>
            <person name="Guimaraes P.M."/>
            <person name="Isobe S."/>
            <person name="Guo B."/>
            <person name="Liao B."/>
            <person name="Stalker H.T."/>
            <person name="Schmitz R.J."/>
            <person name="Scheffler B.E."/>
            <person name="Leal-Bertioli S.C."/>
            <person name="Xun X."/>
            <person name="Jackson S.A."/>
            <person name="Michelmore R."/>
            <person name="Ozias-Akins P."/>
        </authorList>
    </citation>
    <scope>NUCLEOTIDE SEQUENCE [LARGE SCALE GENOMIC DNA]</scope>
    <source>
        <strain evidence="1">cv. V14167</strain>
    </source>
</reference>
<reference evidence="2" key="2">
    <citation type="submission" date="2025-08" db="UniProtKB">
        <authorList>
            <consortium name="RefSeq"/>
        </authorList>
    </citation>
    <scope>IDENTIFICATION</scope>
    <source>
        <tissue evidence="2">Whole plant</tissue>
    </source>
</reference>
<gene>
    <name evidence="2" type="primary">LOC107484371</name>
</gene>
<dbReference type="GeneID" id="107484371"/>
<dbReference type="RefSeq" id="XP_015960451.1">
    <property type="nucleotide sequence ID" value="XM_016104965.3"/>
</dbReference>
<protein>
    <submittedName>
        <fullName evidence="2">Uncharacterized protein LOC107484371</fullName>
    </submittedName>
</protein>
<proteinExistence type="predicted"/>
<keyword evidence="1" id="KW-1185">Reference proteome</keyword>
<dbReference type="AlphaFoldDB" id="A0A6P4D2R5"/>
<evidence type="ECO:0000313" key="2">
    <source>
        <dbReference type="RefSeq" id="XP_015960451.1"/>
    </source>
</evidence>
<name>A0A6P4D2R5_ARADU</name>
<evidence type="ECO:0000313" key="1">
    <source>
        <dbReference type="Proteomes" id="UP000515211"/>
    </source>
</evidence>